<sequence>MHHAEKAKEIQAWFAARGHEAQPSKTTDRFIGLDDLAKEKQKLREKYDQDAIREHYGVIKDADAVLILNYERHDIPNYIGGNSFLEMGFAHILGKPLYLLNPIPAMPYYETEIIAMRPIVLEGNLERLLTQTG</sequence>
<reference evidence="1 2" key="1">
    <citation type="journal article" date="2015" name="Nature">
        <title>rRNA introns, odd ribosomes, and small enigmatic genomes across a large radiation of phyla.</title>
        <authorList>
            <person name="Brown C.T."/>
            <person name="Hug L.A."/>
            <person name="Thomas B.C."/>
            <person name="Sharon I."/>
            <person name="Castelle C.J."/>
            <person name="Singh A."/>
            <person name="Wilkins M.J."/>
            <person name="Williams K.H."/>
            <person name="Banfield J.F."/>
        </authorList>
    </citation>
    <scope>NUCLEOTIDE SEQUENCE [LARGE SCALE GENOMIC DNA]</scope>
</reference>
<dbReference type="STRING" id="1619044.UY92_C0020G0003"/>
<proteinExistence type="predicted"/>
<evidence type="ECO:0000313" key="1">
    <source>
        <dbReference type="EMBL" id="KKW41415.1"/>
    </source>
</evidence>
<dbReference type="AlphaFoldDB" id="A0A0G1YDY7"/>
<protein>
    <submittedName>
        <fullName evidence="1">Maf-like protein</fullName>
    </submittedName>
</protein>
<dbReference type="Proteomes" id="UP000033870">
    <property type="component" value="Unassembled WGS sequence"/>
</dbReference>
<accession>A0A0G1YDY7</accession>
<dbReference type="EMBL" id="LCRX01000020">
    <property type="protein sequence ID" value="KKW41415.1"/>
    <property type="molecule type" value="Genomic_DNA"/>
</dbReference>
<comment type="caution">
    <text evidence="1">The sequence shown here is derived from an EMBL/GenBank/DDBJ whole genome shotgun (WGS) entry which is preliminary data.</text>
</comment>
<name>A0A0G1YDY7_9BACT</name>
<organism evidence="1 2">
    <name type="scientific">Candidatus Magasanikbacteria bacterium GW2011_GWA2_56_11</name>
    <dbReference type="NCBI Taxonomy" id="1619044"/>
    <lineage>
        <taxon>Bacteria</taxon>
        <taxon>Candidatus Magasanikiibacteriota</taxon>
    </lineage>
</organism>
<evidence type="ECO:0000313" key="2">
    <source>
        <dbReference type="Proteomes" id="UP000033870"/>
    </source>
</evidence>
<gene>
    <name evidence="1" type="ORF">UY92_C0020G0003</name>
</gene>